<keyword evidence="2" id="KW-1185">Reference proteome</keyword>
<feature type="non-terminal residue" evidence="1">
    <location>
        <position position="58"/>
    </location>
</feature>
<protein>
    <submittedName>
        <fullName evidence="1">Uncharacterized protein</fullName>
    </submittedName>
</protein>
<reference evidence="1 2" key="1">
    <citation type="submission" date="2019-12" db="EMBL/GenBank/DDBJ databases">
        <authorList>
            <person name="Alioto T."/>
            <person name="Alioto T."/>
            <person name="Gomez Garrido J."/>
        </authorList>
    </citation>
    <scope>NUCLEOTIDE SEQUENCE [LARGE SCALE GENOMIC DNA]</scope>
</reference>
<proteinExistence type="predicted"/>
<evidence type="ECO:0000313" key="1">
    <source>
        <dbReference type="EMBL" id="CAA3001001.1"/>
    </source>
</evidence>
<accession>A0A8S0T7V6</accession>
<sequence>LKSYTLLVKISHLVLTSYTLLVKIELSAFGTATVVSGEVGCLISEGPSLLAGLPNAIK</sequence>
<dbReference type="EMBL" id="CACTIH010005724">
    <property type="protein sequence ID" value="CAA3001001.1"/>
    <property type="molecule type" value="Genomic_DNA"/>
</dbReference>
<feature type="non-terminal residue" evidence="1">
    <location>
        <position position="1"/>
    </location>
</feature>
<organism evidence="1 2">
    <name type="scientific">Olea europaea subsp. europaea</name>
    <dbReference type="NCBI Taxonomy" id="158383"/>
    <lineage>
        <taxon>Eukaryota</taxon>
        <taxon>Viridiplantae</taxon>
        <taxon>Streptophyta</taxon>
        <taxon>Embryophyta</taxon>
        <taxon>Tracheophyta</taxon>
        <taxon>Spermatophyta</taxon>
        <taxon>Magnoliopsida</taxon>
        <taxon>eudicotyledons</taxon>
        <taxon>Gunneridae</taxon>
        <taxon>Pentapetalae</taxon>
        <taxon>asterids</taxon>
        <taxon>lamiids</taxon>
        <taxon>Lamiales</taxon>
        <taxon>Oleaceae</taxon>
        <taxon>Oleeae</taxon>
        <taxon>Olea</taxon>
    </lineage>
</organism>
<comment type="caution">
    <text evidence="1">The sequence shown here is derived from an EMBL/GenBank/DDBJ whole genome shotgun (WGS) entry which is preliminary data.</text>
</comment>
<dbReference type="AlphaFoldDB" id="A0A8S0T7V6"/>
<dbReference type="Proteomes" id="UP000594638">
    <property type="component" value="Unassembled WGS sequence"/>
</dbReference>
<evidence type="ECO:0000313" key="2">
    <source>
        <dbReference type="Proteomes" id="UP000594638"/>
    </source>
</evidence>
<gene>
    <name evidence="1" type="ORF">OLEA9_A090764</name>
</gene>
<name>A0A8S0T7V6_OLEEU</name>